<feature type="binding site" evidence="4">
    <location>
        <begin position="139"/>
        <end position="141"/>
    </location>
    <ligand>
        <name>substrate</name>
    </ligand>
</feature>
<dbReference type="Gene3D" id="3.90.1170.40">
    <property type="entry name" value="Molybdopterin biosynthesis MoaE subunit"/>
    <property type="match status" value="1"/>
</dbReference>
<protein>
    <recommendedName>
        <fullName evidence="4">Molybdopterin synthase catalytic subunit</fullName>
        <ecNumber evidence="4">2.8.1.12</ecNumber>
    </recommendedName>
    <alternativeName>
        <fullName evidence="4">Common component for nitrate reductase and xanthine dehydrogenase protein H</fullName>
    </alternativeName>
    <alternativeName>
        <fullName evidence="4">Molybdenum cofactor synthesis protein 2 large subunit</fullName>
    </alternativeName>
    <alternativeName>
        <fullName evidence="4">Molybdenum cofactor synthesis protein 2B</fullName>
        <shortName evidence="4">MOCS2B</shortName>
    </alternativeName>
</protein>
<dbReference type="InterPro" id="IPR028888">
    <property type="entry name" value="MOCS2B_euk"/>
</dbReference>
<evidence type="ECO:0000256" key="1">
    <source>
        <dbReference type="ARBA" id="ARBA00022490"/>
    </source>
</evidence>
<comment type="subcellular location">
    <subcellularLocation>
        <location evidence="4">Cytoplasm</location>
    </subcellularLocation>
</comment>
<evidence type="ECO:0000256" key="5">
    <source>
        <dbReference type="SAM" id="MobiDB-lite"/>
    </source>
</evidence>
<dbReference type="HAMAP" id="MF_03052">
    <property type="entry name" value="MOC2B"/>
    <property type="match status" value="1"/>
</dbReference>
<feature type="binding site" evidence="4">
    <location>
        <begin position="116"/>
        <end position="117"/>
    </location>
    <ligand>
        <name>substrate</name>
    </ligand>
</feature>
<reference evidence="6" key="1">
    <citation type="submission" date="2021-03" db="EMBL/GenBank/DDBJ databases">
        <title>Comparative genomics and phylogenomic investigation of the class Geoglossomycetes provide insights into ecological specialization and systematics.</title>
        <authorList>
            <person name="Melie T."/>
            <person name="Pirro S."/>
            <person name="Miller A.N."/>
            <person name="Quandt A."/>
        </authorList>
    </citation>
    <scope>NUCLEOTIDE SEQUENCE</scope>
    <source>
        <strain evidence="6">CAQ_001_2017</strain>
    </source>
</reference>
<feature type="compositionally biased region" description="Basic and acidic residues" evidence="5">
    <location>
        <begin position="166"/>
        <end position="182"/>
    </location>
</feature>
<sequence length="182" mass="20222">MSEEARQPAQILKEGENIHVELTHDHLDIQTTINRVRSPKAGAIVLFAGTTRDSFDSRPVLHLTYTSYAPLALATLLTIAKAVHTRHALTAISISHRLGLVPIGEESILIAVSASHRQAAWRAGEEALEECKSRVEIWKREEFGGEEGGVWRANSDVPVGRRQRRASLEEMAKVEDGEQEDR</sequence>
<keyword evidence="7" id="KW-1185">Reference proteome</keyword>
<evidence type="ECO:0000256" key="3">
    <source>
        <dbReference type="ARBA" id="ARBA00023150"/>
    </source>
</evidence>
<feature type="binding site" evidence="4">
    <location>
        <position position="132"/>
    </location>
    <ligand>
        <name>substrate</name>
    </ligand>
</feature>
<dbReference type="Proteomes" id="UP000750711">
    <property type="component" value="Unassembled WGS sequence"/>
</dbReference>
<evidence type="ECO:0000256" key="4">
    <source>
        <dbReference type="HAMAP-Rule" id="MF_03052"/>
    </source>
</evidence>
<organism evidence="6 7">
    <name type="scientific">Trichoglossum hirsutum</name>
    <dbReference type="NCBI Taxonomy" id="265104"/>
    <lineage>
        <taxon>Eukaryota</taxon>
        <taxon>Fungi</taxon>
        <taxon>Dikarya</taxon>
        <taxon>Ascomycota</taxon>
        <taxon>Pezizomycotina</taxon>
        <taxon>Geoglossomycetes</taxon>
        <taxon>Geoglossales</taxon>
        <taxon>Geoglossaceae</taxon>
        <taxon>Trichoglossum</taxon>
    </lineage>
</organism>
<comment type="similarity">
    <text evidence="4">Belongs to the MoaE family. MOCS2B subfamily.</text>
</comment>
<dbReference type="SUPFAM" id="SSF54690">
    <property type="entry name" value="Molybdopterin synthase subunit MoaE"/>
    <property type="match status" value="1"/>
</dbReference>
<name>A0A9P8L4Y0_9PEZI</name>
<dbReference type="EMBL" id="JAGHQM010002021">
    <property type="protein sequence ID" value="KAH0551441.1"/>
    <property type="molecule type" value="Genomic_DNA"/>
</dbReference>
<dbReference type="InterPro" id="IPR036563">
    <property type="entry name" value="MoaE_sf"/>
</dbReference>
<dbReference type="AlphaFoldDB" id="A0A9P8L4Y0"/>
<comment type="function">
    <text evidence="4">Catalytic subunit of the molybdopterin synthase complex, a complex that catalyzes the conversion of precursor Z into molybdopterin. Acts by mediating the incorporation of 2 sulfur atoms from thiocarboxylated MOCS2A into precursor Z to generate a dithiolene group.</text>
</comment>
<dbReference type="Pfam" id="PF02391">
    <property type="entry name" value="MoaE"/>
    <property type="match status" value="1"/>
</dbReference>
<evidence type="ECO:0000313" key="7">
    <source>
        <dbReference type="Proteomes" id="UP000750711"/>
    </source>
</evidence>
<comment type="subunit">
    <text evidence="4">Heterotetramer; composed of 2 small (MOCS2A) and 2 large (MOCS2B) subunits.</text>
</comment>
<keyword evidence="1 4" id="KW-0963">Cytoplasm</keyword>
<dbReference type="InterPro" id="IPR003448">
    <property type="entry name" value="Mopterin_biosynth_MoaE"/>
</dbReference>
<evidence type="ECO:0000313" key="6">
    <source>
        <dbReference type="EMBL" id="KAH0551441.1"/>
    </source>
</evidence>
<dbReference type="GO" id="GO:0030366">
    <property type="term" value="F:molybdopterin synthase activity"/>
    <property type="evidence" value="ECO:0007669"/>
    <property type="project" value="UniProtKB-UniRule"/>
</dbReference>
<keyword evidence="3 4" id="KW-0501">Molybdenum cofactor biosynthesis</keyword>
<keyword evidence="2 4" id="KW-0808">Transferase</keyword>
<proteinExistence type="inferred from homology"/>
<accession>A0A9P8L4Y0</accession>
<comment type="catalytic activity">
    <reaction evidence="4">
        <text>2 [molybdopterin-synthase sulfur-carrier protein]-C-terminal-Gly-aminoethanethioate + cyclic pyranopterin phosphate + H2O = molybdopterin + 2 [molybdopterin-synthase sulfur-carrier protein]-C-terminal Gly-Gly + 2 H(+)</text>
        <dbReference type="Rhea" id="RHEA:26333"/>
        <dbReference type="Rhea" id="RHEA-COMP:12202"/>
        <dbReference type="Rhea" id="RHEA-COMP:19907"/>
        <dbReference type="ChEBI" id="CHEBI:15377"/>
        <dbReference type="ChEBI" id="CHEBI:15378"/>
        <dbReference type="ChEBI" id="CHEBI:58698"/>
        <dbReference type="ChEBI" id="CHEBI:59648"/>
        <dbReference type="ChEBI" id="CHEBI:90778"/>
        <dbReference type="ChEBI" id="CHEBI:232372"/>
        <dbReference type="EC" id="2.8.1.12"/>
    </reaction>
</comment>
<comment type="pathway">
    <text evidence="4">Cofactor biosynthesis; molybdopterin biosynthesis.</text>
</comment>
<dbReference type="FunFam" id="3.90.1170.40:FF:000003">
    <property type="entry name" value="Molybdopterin converting factor subunit 2"/>
    <property type="match status" value="1"/>
</dbReference>
<dbReference type="EC" id="2.8.1.12" evidence="4"/>
<feature type="region of interest" description="Disordered" evidence="5">
    <location>
        <begin position="159"/>
        <end position="182"/>
    </location>
</feature>
<dbReference type="PANTHER" id="PTHR23404">
    <property type="entry name" value="MOLYBDOPTERIN SYNTHASE RELATED"/>
    <property type="match status" value="1"/>
</dbReference>
<evidence type="ECO:0000256" key="2">
    <source>
        <dbReference type="ARBA" id="ARBA00022679"/>
    </source>
</evidence>
<dbReference type="CDD" id="cd00756">
    <property type="entry name" value="MoaE"/>
    <property type="match status" value="1"/>
</dbReference>
<dbReference type="GO" id="GO:0006777">
    <property type="term" value="P:Mo-molybdopterin cofactor biosynthetic process"/>
    <property type="evidence" value="ECO:0007669"/>
    <property type="project" value="UniProtKB-UniRule"/>
</dbReference>
<dbReference type="GO" id="GO:1990140">
    <property type="term" value="C:molybdopterin synthase complex"/>
    <property type="evidence" value="ECO:0007669"/>
    <property type="project" value="UniProtKB-UniRule"/>
</dbReference>
<comment type="caution">
    <text evidence="6">The sequence shown here is derived from an EMBL/GenBank/DDBJ whole genome shotgun (WGS) entry which is preliminary data.</text>
</comment>
<gene>
    <name evidence="6" type="primary">NIT8</name>
    <name evidence="4" type="synonym">cnxH</name>
    <name evidence="6" type="ORF">GP486_007345</name>
</gene>